<evidence type="ECO:0000256" key="4">
    <source>
        <dbReference type="ARBA" id="ARBA00022598"/>
    </source>
</evidence>
<evidence type="ECO:0000313" key="12">
    <source>
        <dbReference type="EMBL" id="CEO98794.1"/>
    </source>
</evidence>
<keyword evidence="5 11" id="KW-0547">Nucleotide-binding</keyword>
<evidence type="ECO:0000256" key="10">
    <source>
        <dbReference type="ARBA" id="ARBA00048248"/>
    </source>
</evidence>
<keyword evidence="7 11" id="KW-0648">Protein biosynthesis</keyword>
<dbReference type="EMBL" id="CDSF01000087">
    <property type="protein sequence ID" value="CEO98794.1"/>
    <property type="molecule type" value="Genomic_DNA"/>
</dbReference>
<comment type="catalytic activity">
    <reaction evidence="10">
        <text>tRNA(Tyr) + L-tyrosine + ATP = L-tyrosyl-tRNA(Tyr) + AMP + diphosphate + H(+)</text>
        <dbReference type="Rhea" id="RHEA:10220"/>
        <dbReference type="Rhea" id="RHEA-COMP:9706"/>
        <dbReference type="Rhea" id="RHEA-COMP:9707"/>
        <dbReference type="ChEBI" id="CHEBI:15378"/>
        <dbReference type="ChEBI" id="CHEBI:30616"/>
        <dbReference type="ChEBI" id="CHEBI:33019"/>
        <dbReference type="ChEBI" id="CHEBI:58315"/>
        <dbReference type="ChEBI" id="CHEBI:78442"/>
        <dbReference type="ChEBI" id="CHEBI:78536"/>
        <dbReference type="ChEBI" id="CHEBI:456215"/>
        <dbReference type="EC" id="6.1.1.1"/>
    </reaction>
</comment>
<dbReference type="GO" id="GO:0004831">
    <property type="term" value="F:tyrosine-tRNA ligase activity"/>
    <property type="evidence" value="ECO:0007669"/>
    <property type="project" value="UniProtKB-EC"/>
</dbReference>
<evidence type="ECO:0000256" key="1">
    <source>
        <dbReference type="ARBA" id="ARBA00002025"/>
    </source>
</evidence>
<geneLocation type="mitochondrion" evidence="13"/>
<dbReference type="Pfam" id="PF00579">
    <property type="entry name" value="tRNA-synt_1b"/>
    <property type="match status" value="1"/>
</dbReference>
<dbReference type="NCBIfam" id="NF006330">
    <property type="entry name" value="PRK08560.1"/>
    <property type="match status" value="1"/>
</dbReference>
<keyword evidence="4 11" id="KW-0436">Ligase</keyword>
<evidence type="ECO:0000256" key="7">
    <source>
        <dbReference type="ARBA" id="ARBA00022917"/>
    </source>
</evidence>
<evidence type="ECO:0000313" key="13">
    <source>
        <dbReference type="EMBL" id="SPR00581.1"/>
    </source>
</evidence>
<accession>A0A0G4IUI4</accession>
<evidence type="ECO:0000256" key="5">
    <source>
        <dbReference type="ARBA" id="ARBA00022741"/>
    </source>
</evidence>
<keyword evidence="13" id="KW-0496">Mitochondrion</keyword>
<dbReference type="Gene3D" id="3.40.50.620">
    <property type="entry name" value="HUPs"/>
    <property type="match status" value="2"/>
</dbReference>
<dbReference type="GO" id="GO:0006437">
    <property type="term" value="P:tyrosyl-tRNA aminoacylation"/>
    <property type="evidence" value="ECO:0007669"/>
    <property type="project" value="TreeGrafter"/>
</dbReference>
<dbReference type="Proteomes" id="UP000039324">
    <property type="component" value="Unassembled WGS sequence"/>
</dbReference>
<keyword evidence="8 11" id="KW-0030">Aminoacyl-tRNA synthetase</keyword>
<evidence type="ECO:0000256" key="6">
    <source>
        <dbReference type="ARBA" id="ARBA00022840"/>
    </source>
</evidence>
<dbReference type="OrthoDB" id="197206at2759"/>
<dbReference type="OMA" id="RKIHMLA"/>
<reference evidence="12 14" key="1">
    <citation type="submission" date="2015-02" db="EMBL/GenBank/DDBJ databases">
        <authorList>
            <person name="Chooi Y.-H."/>
        </authorList>
    </citation>
    <scope>NUCLEOTIDE SEQUENCE [LARGE SCALE GENOMIC DNA]</scope>
    <source>
        <strain evidence="12">E3</strain>
    </source>
</reference>
<keyword evidence="14" id="KW-1185">Reference proteome</keyword>
<evidence type="ECO:0000256" key="8">
    <source>
        <dbReference type="ARBA" id="ARBA00023146"/>
    </source>
</evidence>
<comment type="similarity">
    <text evidence="2 11">Belongs to the class-I aminoacyl-tRNA synthetase family.</text>
</comment>
<dbReference type="EMBL" id="OVEO01000014">
    <property type="protein sequence ID" value="SPR00581.1"/>
    <property type="molecule type" value="Genomic_DNA"/>
</dbReference>
<dbReference type="SUPFAM" id="SSF52374">
    <property type="entry name" value="Nucleotidylyl transferase"/>
    <property type="match status" value="1"/>
</dbReference>
<proteinExistence type="inferred from homology"/>
<protein>
    <recommendedName>
        <fullName evidence="3">tyrosine--tRNA ligase</fullName>
        <ecNumber evidence="3">6.1.1.1</ecNumber>
    </recommendedName>
    <alternativeName>
        <fullName evidence="9">Tyrosyl-tRNA synthetase</fullName>
    </alternativeName>
</protein>
<sequence>MVHEPLSGGLANMSPDDRFDLVRSIGEECVQEDELRELLKTRTSFTAYDGFEPSGRMHIAQGILKAINVNKLTRSGCTFKFWVADFFAKLNLKMGGDIEKIRVVGRYFIEIWKAAGMDMTNVEFLWASDMINADPEKYWLLVMDIATKFNLTRIKRCCTIMGRDESDEMPASQILYPCMQAADIFFLNVDICQLGMDQRKVNMLARDYCNLPSIKYKKPIILSHHMLMGLKQGQAKMSKSDPDSAIFMEDTVEDVNRKIKKAFCPPAPAPIDRTTASEEEIAAWEIAAELSITTNPCLDYVKHLVIPRFGEFDVQRPEKYGGNKTYTAFDDVVADYRSGALNPADVKDNLKRLINVMIEPVRVHFQTDPGARDLLARVREITGKK</sequence>
<dbReference type="GO" id="GO:0005737">
    <property type="term" value="C:cytoplasm"/>
    <property type="evidence" value="ECO:0007669"/>
    <property type="project" value="TreeGrafter"/>
</dbReference>
<evidence type="ECO:0000256" key="2">
    <source>
        <dbReference type="ARBA" id="ARBA00005594"/>
    </source>
</evidence>
<evidence type="ECO:0000313" key="15">
    <source>
        <dbReference type="Proteomes" id="UP000290189"/>
    </source>
</evidence>
<dbReference type="AlphaFoldDB" id="A0A0G4IUI4"/>
<dbReference type="GO" id="GO:0005524">
    <property type="term" value="F:ATP binding"/>
    <property type="evidence" value="ECO:0007669"/>
    <property type="project" value="UniProtKB-KW"/>
</dbReference>
<gene>
    <name evidence="12" type="ORF">PBRA_006908</name>
    <name evidence="13" type="ORF">PLBR_LOCUS7796</name>
</gene>
<reference evidence="13 15" key="2">
    <citation type="submission" date="2018-03" db="EMBL/GenBank/DDBJ databases">
        <authorList>
            <person name="Fogelqvist J."/>
        </authorList>
    </citation>
    <scope>NUCLEOTIDE SEQUENCE [LARGE SCALE GENOMIC DNA]</scope>
</reference>
<keyword evidence="6 11" id="KW-0067">ATP-binding</keyword>
<dbReference type="EC" id="6.1.1.1" evidence="3"/>
<dbReference type="PANTHER" id="PTHR46264:SF4">
    <property type="entry name" value="TYROSINE--TRNA LIGASE, CYTOPLASMIC"/>
    <property type="match status" value="1"/>
</dbReference>
<dbReference type="InterPro" id="IPR002305">
    <property type="entry name" value="aa-tRNA-synth_Ic"/>
</dbReference>
<dbReference type="PANTHER" id="PTHR46264">
    <property type="entry name" value="TYROSINE-TRNA LIGASE"/>
    <property type="match status" value="1"/>
</dbReference>
<dbReference type="InterPro" id="IPR050489">
    <property type="entry name" value="Tyr-tRNA_synthase"/>
</dbReference>
<dbReference type="Proteomes" id="UP000290189">
    <property type="component" value="Unassembled WGS sequence"/>
</dbReference>
<dbReference type="InterPro" id="IPR023617">
    <property type="entry name" value="Tyr-tRNA-ligase_arc/euk-type"/>
</dbReference>
<dbReference type="InterPro" id="IPR014729">
    <property type="entry name" value="Rossmann-like_a/b/a_fold"/>
</dbReference>
<evidence type="ECO:0000256" key="9">
    <source>
        <dbReference type="ARBA" id="ARBA00033323"/>
    </source>
</evidence>
<dbReference type="FunFam" id="3.40.50.620:FF:000085">
    <property type="entry name" value="Tyrosine--tRNA ligase 1 cytoplasmic"/>
    <property type="match status" value="1"/>
</dbReference>
<organism evidence="12 14">
    <name type="scientific">Plasmodiophora brassicae</name>
    <name type="common">Clubroot disease agent</name>
    <dbReference type="NCBI Taxonomy" id="37360"/>
    <lineage>
        <taxon>Eukaryota</taxon>
        <taxon>Sar</taxon>
        <taxon>Rhizaria</taxon>
        <taxon>Endomyxa</taxon>
        <taxon>Phytomyxea</taxon>
        <taxon>Plasmodiophorida</taxon>
        <taxon>Plasmodiophoridae</taxon>
        <taxon>Plasmodiophora</taxon>
    </lineage>
</organism>
<evidence type="ECO:0000256" key="3">
    <source>
        <dbReference type="ARBA" id="ARBA00013160"/>
    </source>
</evidence>
<comment type="function">
    <text evidence="1">Catalyzes the attachment of tyrosine to tRNA(Tyr) in a two-step reaction: tyrosine is first activated by ATP to form Tyr-AMP and then transferred to the acceptor end of tRNA(Tyr).</text>
</comment>
<evidence type="ECO:0000313" key="14">
    <source>
        <dbReference type="Proteomes" id="UP000039324"/>
    </source>
</evidence>
<name>A0A0G4IUI4_PLABS</name>
<evidence type="ECO:0000256" key="11">
    <source>
        <dbReference type="RuleBase" id="RU363036"/>
    </source>
</evidence>
<dbReference type="STRING" id="37360.A0A0G4IUI4"/>
<dbReference type="PIRSF" id="PIRSF006588">
    <property type="entry name" value="TyrRS_arch_euk"/>
    <property type="match status" value="1"/>
</dbReference>